<dbReference type="STRING" id="1810919.A0A3D8RXV4"/>
<dbReference type="GeneID" id="38115912"/>
<organism evidence="3 4">
    <name type="scientific">Aspergillus mulundensis</name>
    <dbReference type="NCBI Taxonomy" id="1810919"/>
    <lineage>
        <taxon>Eukaryota</taxon>
        <taxon>Fungi</taxon>
        <taxon>Dikarya</taxon>
        <taxon>Ascomycota</taxon>
        <taxon>Pezizomycotina</taxon>
        <taxon>Eurotiomycetes</taxon>
        <taxon>Eurotiomycetidae</taxon>
        <taxon>Eurotiales</taxon>
        <taxon>Aspergillaceae</taxon>
        <taxon>Aspergillus</taxon>
        <taxon>Aspergillus subgen. Nidulantes</taxon>
    </lineage>
</organism>
<protein>
    <recommendedName>
        <fullName evidence="2">AB hydrolase-1 domain-containing protein</fullName>
    </recommendedName>
</protein>
<dbReference type="InterPro" id="IPR029058">
    <property type="entry name" value="AB_hydrolase_fold"/>
</dbReference>
<feature type="compositionally biased region" description="Polar residues" evidence="1">
    <location>
        <begin position="7"/>
        <end position="29"/>
    </location>
</feature>
<dbReference type="AlphaFoldDB" id="A0A3D8RXV4"/>
<dbReference type="InterPro" id="IPR000073">
    <property type="entry name" value="AB_hydrolase_1"/>
</dbReference>
<proteinExistence type="predicted"/>
<evidence type="ECO:0000313" key="3">
    <source>
        <dbReference type="EMBL" id="RDW78690.1"/>
    </source>
</evidence>
<gene>
    <name evidence="3" type="ORF">DSM5745_05542</name>
</gene>
<sequence>MPPSPSPFTITEQPSTANISASTHAQQAKYTPIDNPEPQPGDVTVVGAPGTAIPKELYEPLWEELHARSAPDGFRIRAIWVADSFNQGGSGVLNEGYLGSDPSWFDHSRDLLQLIQTFRHEMPRPIMGVGHSAGAVAQVFLSLIHPRLLTSLILIEPFLYPSSRPPEESRWIMTRAKQKDIFASREEAARKSKKLMGTWDPRVRERYMQHAFRDLPTPLYPDNQNQHQSSEGKEEKAKPIALTTPISQEVLSYARPNLHRHKELGVPYTQNDNSRYGPSPPHDALAVPDMISGLWKNSVFYRPEGIIGYRLLPHVRPGVLYVSGEGSALSKAGLQKKAATRTGTGVGGSGGVEYGRVKHVVVTGAGHFVPMEKVRETAEAVGGWIGVEVQRWKGEERRIEEGWKGLSARERVGLSEEWRAMMDVAEKTFARREKPKSKL</sequence>
<evidence type="ECO:0000313" key="4">
    <source>
        <dbReference type="Proteomes" id="UP000256690"/>
    </source>
</evidence>
<comment type="caution">
    <text evidence="3">The sequence shown here is derived from an EMBL/GenBank/DDBJ whole genome shotgun (WGS) entry which is preliminary data.</text>
</comment>
<dbReference type="RefSeq" id="XP_026603390.1">
    <property type="nucleotide sequence ID" value="XM_026747558.1"/>
</dbReference>
<evidence type="ECO:0000256" key="1">
    <source>
        <dbReference type="SAM" id="MobiDB-lite"/>
    </source>
</evidence>
<feature type="region of interest" description="Disordered" evidence="1">
    <location>
        <begin position="215"/>
        <end position="238"/>
    </location>
</feature>
<keyword evidence="4" id="KW-1185">Reference proteome</keyword>
<dbReference type="Proteomes" id="UP000256690">
    <property type="component" value="Unassembled WGS sequence"/>
</dbReference>
<accession>A0A3D8RXV4</accession>
<dbReference type="EMBL" id="PVWQ01000006">
    <property type="protein sequence ID" value="RDW78690.1"/>
    <property type="molecule type" value="Genomic_DNA"/>
</dbReference>
<evidence type="ECO:0000259" key="2">
    <source>
        <dbReference type="Pfam" id="PF12697"/>
    </source>
</evidence>
<dbReference type="SUPFAM" id="SSF53474">
    <property type="entry name" value="alpha/beta-Hydrolases"/>
    <property type="match status" value="1"/>
</dbReference>
<dbReference type="Gene3D" id="3.40.50.1820">
    <property type="entry name" value="alpha/beta hydrolase"/>
    <property type="match status" value="1"/>
</dbReference>
<reference evidence="3 4" key="1">
    <citation type="journal article" date="2018" name="IMA Fungus">
        <title>IMA Genome-F 9: Draft genome sequence of Annulohypoxylon stygium, Aspergillus mulundensis, Berkeleyomyces basicola (syn. Thielaviopsis basicola), Ceratocystis smalleyi, two Cercospora beticola strains, Coleophoma cylindrospora, Fusarium fracticaudum, Phialophora cf. hyalina, and Morchella septimelata.</title>
        <authorList>
            <person name="Wingfield B.D."/>
            <person name="Bills G.F."/>
            <person name="Dong Y."/>
            <person name="Huang W."/>
            <person name="Nel W.J."/>
            <person name="Swalarsk-Parry B.S."/>
            <person name="Vaghefi N."/>
            <person name="Wilken P.M."/>
            <person name="An Z."/>
            <person name="de Beer Z.W."/>
            <person name="De Vos L."/>
            <person name="Chen L."/>
            <person name="Duong T.A."/>
            <person name="Gao Y."/>
            <person name="Hammerbacher A."/>
            <person name="Kikkert J.R."/>
            <person name="Li Y."/>
            <person name="Li H."/>
            <person name="Li K."/>
            <person name="Li Q."/>
            <person name="Liu X."/>
            <person name="Ma X."/>
            <person name="Naidoo K."/>
            <person name="Pethybridge S.J."/>
            <person name="Sun J."/>
            <person name="Steenkamp E.T."/>
            <person name="van der Nest M.A."/>
            <person name="van Wyk S."/>
            <person name="Wingfield M.J."/>
            <person name="Xiong C."/>
            <person name="Yue Q."/>
            <person name="Zhang X."/>
        </authorList>
    </citation>
    <scope>NUCLEOTIDE SEQUENCE [LARGE SCALE GENOMIC DNA]</scope>
    <source>
        <strain evidence="3 4">DSM 5745</strain>
    </source>
</reference>
<dbReference type="OrthoDB" id="94039at2759"/>
<feature type="region of interest" description="Disordered" evidence="1">
    <location>
        <begin position="1"/>
        <end position="45"/>
    </location>
</feature>
<feature type="domain" description="AB hydrolase-1" evidence="2">
    <location>
        <begin position="62"/>
        <end position="380"/>
    </location>
</feature>
<dbReference type="Pfam" id="PF12697">
    <property type="entry name" value="Abhydrolase_6"/>
    <property type="match status" value="1"/>
</dbReference>
<name>A0A3D8RXV4_9EURO</name>